<reference evidence="1 2" key="1">
    <citation type="submission" date="2017-05" db="EMBL/GenBank/DDBJ databases">
        <title>Genomic insights into alkan degradation activity of Oleiphilus messinensis.</title>
        <authorList>
            <person name="Kozyavkin S.A."/>
            <person name="Slesarev A.I."/>
            <person name="Golyshin P.N."/>
            <person name="Korzhenkov A."/>
            <person name="Golyshina O.N."/>
            <person name="Toshchakov S.V."/>
        </authorList>
    </citation>
    <scope>NUCLEOTIDE SEQUENCE [LARGE SCALE GENOMIC DNA]</scope>
    <source>
        <strain evidence="1 2">ME102</strain>
    </source>
</reference>
<evidence type="ECO:0000313" key="1">
    <source>
        <dbReference type="EMBL" id="ARU56710.1"/>
    </source>
</evidence>
<accession>A0A1Y0I8Z5</accession>
<gene>
    <name evidence="1" type="ORF">OLMES_2660</name>
</gene>
<organism evidence="1 2">
    <name type="scientific">Oleiphilus messinensis</name>
    <dbReference type="NCBI Taxonomy" id="141451"/>
    <lineage>
        <taxon>Bacteria</taxon>
        <taxon>Pseudomonadati</taxon>
        <taxon>Pseudomonadota</taxon>
        <taxon>Gammaproteobacteria</taxon>
        <taxon>Oceanospirillales</taxon>
        <taxon>Oleiphilaceae</taxon>
        <taxon>Oleiphilus</taxon>
    </lineage>
</organism>
<dbReference type="AlphaFoldDB" id="A0A1Y0I8Z5"/>
<dbReference type="Proteomes" id="UP000196027">
    <property type="component" value="Chromosome"/>
</dbReference>
<dbReference type="KEGG" id="ome:OLMES_2660"/>
<dbReference type="RefSeq" id="WP_232465331.1">
    <property type="nucleotide sequence ID" value="NZ_CP021425.1"/>
</dbReference>
<evidence type="ECO:0000313" key="2">
    <source>
        <dbReference type="Proteomes" id="UP000196027"/>
    </source>
</evidence>
<sequence>MFYGSMRKKKMPIETYFISGHLDLSDEEFKEYYVPQIESALSENARFVVGDARGADCLAQAYLAGKTASVTVYHMYNSPRNNAGFKTKGGFKSDNSRDRQMTLDSTQDIAWVRQTRNHSGTQRNLDRRMALKVK</sequence>
<keyword evidence="2" id="KW-1185">Reference proteome</keyword>
<name>A0A1Y0I8Z5_9GAMM</name>
<proteinExistence type="predicted"/>
<protein>
    <submittedName>
        <fullName evidence="1">Uncharacterized protein</fullName>
    </submittedName>
</protein>
<dbReference type="EMBL" id="CP021425">
    <property type="protein sequence ID" value="ARU56710.1"/>
    <property type="molecule type" value="Genomic_DNA"/>
</dbReference>